<gene>
    <name evidence="2" type="ORF">chiPu_0004468</name>
</gene>
<comment type="caution">
    <text evidence="2">The sequence shown here is derived from an EMBL/GenBank/DDBJ whole genome shotgun (WGS) entry which is preliminary data.</text>
</comment>
<accession>A0A401S6N0</accession>
<evidence type="ECO:0000256" key="1">
    <source>
        <dbReference type="SAM" id="MobiDB-lite"/>
    </source>
</evidence>
<organism evidence="2 3">
    <name type="scientific">Chiloscyllium punctatum</name>
    <name type="common">Brownbanded bambooshark</name>
    <name type="synonym">Hemiscyllium punctatum</name>
    <dbReference type="NCBI Taxonomy" id="137246"/>
    <lineage>
        <taxon>Eukaryota</taxon>
        <taxon>Metazoa</taxon>
        <taxon>Chordata</taxon>
        <taxon>Craniata</taxon>
        <taxon>Vertebrata</taxon>
        <taxon>Chondrichthyes</taxon>
        <taxon>Elasmobranchii</taxon>
        <taxon>Galeomorphii</taxon>
        <taxon>Galeoidea</taxon>
        <taxon>Orectolobiformes</taxon>
        <taxon>Hemiscylliidae</taxon>
        <taxon>Chiloscyllium</taxon>
    </lineage>
</organism>
<protein>
    <submittedName>
        <fullName evidence="2">Uncharacterized protein</fullName>
    </submittedName>
</protein>
<dbReference type="EMBL" id="BEZZ01000109">
    <property type="protein sequence ID" value="GCC26054.1"/>
    <property type="molecule type" value="Genomic_DNA"/>
</dbReference>
<name>A0A401S6N0_CHIPU</name>
<reference evidence="2 3" key="1">
    <citation type="journal article" date="2018" name="Nat. Ecol. Evol.">
        <title>Shark genomes provide insights into elasmobranch evolution and the origin of vertebrates.</title>
        <authorList>
            <person name="Hara Y"/>
            <person name="Yamaguchi K"/>
            <person name="Onimaru K"/>
            <person name="Kadota M"/>
            <person name="Koyanagi M"/>
            <person name="Keeley SD"/>
            <person name="Tatsumi K"/>
            <person name="Tanaka K"/>
            <person name="Motone F"/>
            <person name="Kageyama Y"/>
            <person name="Nozu R"/>
            <person name="Adachi N"/>
            <person name="Nishimura O"/>
            <person name="Nakagawa R"/>
            <person name="Tanegashima C"/>
            <person name="Kiyatake I"/>
            <person name="Matsumoto R"/>
            <person name="Murakumo K"/>
            <person name="Nishida K"/>
            <person name="Terakita A"/>
            <person name="Kuratani S"/>
            <person name="Sato K"/>
            <person name="Hyodo S Kuraku.S."/>
        </authorList>
    </citation>
    <scope>NUCLEOTIDE SEQUENCE [LARGE SCALE GENOMIC DNA]</scope>
</reference>
<proteinExistence type="predicted"/>
<evidence type="ECO:0000313" key="2">
    <source>
        <dbReference type="EMBL" id="GCC26054.1"/>
    </source>
</evidence>
<dbReference type="AlphaFoldDB" id="A0A401S6N0"/>
<evidence type="ECO:0000313" key="3">
    <source>
        <dbReference type="Proteomes" id="UP000287033"/>
    </source>
</evidence>
<feature type="region of interest" description="Disordered" evidence="1">
    <location>
        <begin position="1"/>
        <end position="29"/>
    </location>
</feature>
<keyword evidence="3" id="KW-1185">Reference proteome</keyword>
<dbReference type="Proteomes" id="UP000287033">
    <property type="component" value="Unassembled WGS sequence"/>
</dbReference>
<sequence>MAARRRCQLDTAQAQLRGSDGKGGGTKRRRGVGFCGKWAGPGRKRAELGKGWAAPDVTDILHNTSIFRVCWAARMGYWA</sequence>